<feature type="transmembrane region" description="Helical" evidence="1">
    <location>
        <begin position="106"/>
        <end position="132"/>
    </location>
</feature>
<name>A0A1M6XJH9_9FLAO</name>
<dbReference type="EMBL" id="MAYF01000343">
    <property type="protein sequence ID" value="OCA71840.1"/>
    <property type="molecule type" value="Genomic_DNA"/>
</dbReference>
<sequence length="136" mass="15483">MKQNILLFTLCVFINLLIGNIVLIIIFPDLPFFYNLLISFFVFIVYGIVFYKLHLNAKPYDQWKLTAISAGLSLSALLIACIFTSIGNRLPTDTIMTAGLKGVIPMFIFATVLASPFWLSLAFFNFVCLYFIRNKH</sequence>
<keyword evidence="4" id="KW-1185">Reference proteome</keyword>
<dbReference type="Proteomes" id="UP000184069">
    <property type="component" value="Unassembled WGS sequence"/>
</dbReference>
<evidence type="ECO:0000313" key="4">
    <source>
        <dbReference type="Proteomes" id="UP000093508"/>
    </source>
</evidence>
<protein>
    <submittedName>
        <fullName evidence="3">Uncharacterized protein</fullName>
    </submittedName>
</protein>
<accession>A0A1M6XJH9</accession>
<evidence type="ECO:0000313" key="2">
    <source>
        <dbReference type="EMBL" id="OCA71840.1"/>
    </source>
</evidence>
<keyword evidence="1" id="KW-0812">Transmembrane</keyword>
<evidence type="ECO:0000313" key="3">
    <source>
        <dbReference type="EMBL" id="SHL06063.1"/>
    </source>
</evidence>
<feature type="transmembrane region" description="Helical" evidence="1">
    <location>
        <begin position="65"/>
        <end position="86"/>
    </location>
</feature>
<dbReference type="STRING" id="1423959.SAMN05444407_10296"/>
<feature type="transmembrane region" description="Helical" evidence="1">
    <location>
        <begin position="5"/>
        <end position="26"/>
    </location>
</feature>
<reference evidence="2 4" key="1">
    <citation type="submission" date="2016-07" db="EMBL/GenBank/DDBJ databases">
        <authorList>
            <person name="Jeong J.-J."/>
            <person name="Kim D.W."/>
            <person name="Sang M.K."/>
            <person name="Choi I.-G."/>
            <person name="Kim K.D."/>
        </authorList>
    </citation>
    <scope>NUCLEOTIDE SEQUENCE [LARGE SCALE GENOMIC DNA]</scope>
    <source>
        <strain evidence="2 4">C-26</strain>
    </source>
</reference>
<dbReference type="AlphaFoldDB" id="A0A1M6XJH9"/>
<evidence type="ECO:0000256" key="1">
    <source>
        <dbReference type="SAM" id="Phobius"/>
    </source>
</evidence>
<dbReference type="RefSeq" id="WP_066699743.1">
    <property type="nucleotide sequence ID" value="NZ_FRBM01000002.1"/>
</dbReference>
<keyword evidence="1" id="KW-0472">Membrane</keyword>
<keyword evidence="1" id="KW-1133">Transmembrane helix</keyword>
<organism evidence="3 5">
    <name type="scientific">Chryseobacterium contaminans</name>
    <dbReference type="NCBI Taxonomy" id="1423959"/>
    <lineage>
        <taxon>Bacteria</taxon>
        <taxon>Pseudomonadati</taxon>
        <taxon>Bacteroidota</taxon>
        <taxon>Flavobacteriia</taxon>
        <taxon>Flavobacteriales</taxon>
        <taxon>Weeksellaceae</taxon>
        <taxon>Chryseobacterium group</taxon>
        <taxon>Chryseobacterium</taxon>
    </lineage>
</organism>
<feature type="transmembrane region" description="Helical" evidence="1">
    <location>
        <begin position="32"/>
        <end position="53"/>
    </location>
</feature>
<dbReference type="Proteomes" id="UP000093508">
    <property type="component" value="Unassembled WGS sequence"/>
</dbReference>
<dbReference type="OrthoDB" id="1262286at2"/>
<proteinExistence type="predicted"/>
<reference evidence="3 5" key="2">
    <citation type="submission" date="2016-11" db="EMBL/GenBank/DDBJ databases">
        <authorList>
            <person name="Jaros S."/>
            <person name="Januszkiewicz K."/>
            <person name="Wedrychowicz H."/>
        </authorList>
    </citation>
    <scope>NUCLEOTIDE SEQUENCE [LARGE SCALE GENOMIC DNA]</scope>
    <source>
        <strain evidence="3 5">DSM 27621</strain>
    </source>
</reference>
<dbReference type="EMBL" id="FRBM01000002">
    <property type="protein sequence ID" value="SHL06063.1"/>
    <property type="molecule type" value="Genomic_DNA"/>
</dbReference>
<evidence type="ECO:0000313" key="5">
    <source>
        <dbReference type="Proteomes" id="UP000184069"/>
    </source>
</evidence>
<gene>
    <name evidence="2" type="ORF">BBH99_13650</name>
    <name evidence="3" type="ORF">SAMN05444407_10296</name>
</gene>